<organism evidence="22 23">
    <name type="scientific">Oedothorax gibbosus</name>
    <dbReference type="NCBI Taxonomy" id="931172"/>
    <lineage>
        <taxon>Eukaryota</taxon>
        <taxon>Metazoa</taxon>
        <taxon>Ecdysozoa</taxon>
        <taxon>Arthropoda</taxon>
        <taxon>Chelicerata</taxon>
        <taxon>Arachnida</taxon>
        <taxon>Araneae</taxon>
        <taxon>Araneomorphae</taxon>
        <taxon>Entelegynae</taxon>
        <taxon>Araneoidea</taxon>
        <taxon>Linyphiidae</taxon>
        <taxon>Erigoninae</taxon>
        <taxon>Oedothorax</taxon>
    </lineage>
</organism>
<comment type="catalytic activity">
    <reaction evidence="12">
        <text>15-oxo-(5S,6R)-dihydroxy-(7E,9E,11Z)-eicosatrienoate + NADH + H(+) = (5S,6R,15S)-trihydroxy-(7E,9E,11Z)-eicosatrienoate + NAD(+)</text>
        <dbReference type="Rhea" id="RHEA:41596"/>
        <dbReference type="ChEBI" id="CHEBI:15378"/>
        <dbReference type="ChEBI" id="CHEBI:57540"/>
        <dbReference type="ChEBI" id="CHEBI:57945"/>
        <dbReference type="ChEBI" id="CHEBI:78325"/>
        <dbReference type="ChEBI" id="CHEBI:78329"/>
    </reaction>
    <physiologicalReaction direction="left-to-right" evidence="12">
        <dbReference type="Rhea" id="RHEA:41597"/>
    </physiologicalReaction>
</comment>
<dbReference type="PANTHER" id="PTHR44229:SF4">
    <property type="entry name" value="15-HYDROXYPROSTAGLANDIN DEHYDROGENASE [NAD(+)]"/>
    <property type="match status" value="1"/>
</dbReference>
<sequence>VCVADIQEEKGKRFVEDLQKRYGSGHAIFSTCDVTKETDFRNTFDETLKAFLKIDLLVNNAGVSFCEAKRILQVNTLGTLNGCQTAIDYMSKSSGGNGGIVINIASIVGLMPCPEAPVYAATKHFIVGLTRSYGASVHYSEHGITFSALCPSIIETEMAARAKELLQKRPKRWSAIM</sequence>
<gene>
    <name evidence="22" type="ORF">JTE90_009287</name>
</gene>
<comment type="similarity">
    <text evidence="1">Belongs to the short-chain dehydrogenases/reductases (SDR) family.</text>
</comment>
<evidence type="ECO:0000313" key="22">
    <source>
        <dbReference type="EMBL" id="KAG8171874.1"/>
    </source>
</evidence>
<comment type="catalytic activity">
    <reaction evidence="20">
        <text>(15S)-hydroxy-(5Z,8Z,11Z,13E)-eicosatetraenoate + NAD(+) = 15-oxo-(5Z,8Z,11Z,13E)-eicosatetraenoate + NADH + H(+)</text>
        <dbReference type="Rhea" id="RHEA:23260"/>
        <dbReference type="ChEBI" id="CHEBI:15378"/>
        <dbReference type="ChEBI" id="CHEBI:57409"/>
        <dbReference type="ChEBI" id="CHEBI:57410"/>
        <dbReference type="ChEBI" id="CHEBI:57540"/>
        <dbReference type="ChEBI" id="CHEBI:57945"/>
        <dbReference type="EC" id="1.1.1.232"/>
    </reaction>
    <physiologicalReaction direction="left-to-right" evidence="20">
        <dbReference type="Rhea" id="RHEA:23261"/>
    </physiologicalReaction>
</comment>
<dbReference type="Pfam" id="PF00106">
    <property type="entry name" value="adh_short"/>
    <property type="match status" value="1"/>
</dbReference>
<evidence type="ECO:0000256" key="12">
    <source>
        <dbReference type="ARBA" id="ARBA00048140"/>
    </source>
</evidence>
<comment type="function">
    <text evidence="8">Catalyzes the NAD-dependent dehydrogenation (oxidation) of a broad array of hydroxylated polyunsaturated fatty acids (mainly eicosanoids and docosanoids, including prostaglandins, lipoxins and resolvins), yielding their corresponding keto (oxo) metabolites. Decreases the levels of the pro-proliferative prostaglandins such as prostaglandin E2 (whose activity is increased in cancer because of an increase in the expression of cyclooxygenase 2) and generates oxo-fatty acid products that can profoundly influence cell function by abrogating pro-inflammatory cytokine expression. Converts resolvins E1, D1 and D2 to their oxo products, which represents a mode of resolvin inactivation. Resolvin E1 plays important roles during the resolution phase of acute inflammation, while resolvins D1 and D2 have a unique role in obesity-induced adipose inflammation.</text>
</comment>
<dbReference type="GO" id="GO:0005737">
    <property type="term" value="C:cytoplasm"/>
    <property type="evidence" value="ECO:0007669"/>
    <property type="project" value="TreeGrafter"/>
</dbReference>
<keyword evidence="23" id="KW-1185">Reference proteome</keyword>
<evidence type="ECO:0000256" key="16">
    <source>
        <dbReference type="ARBA" id="ARBA00048535"/>
    </source>
</evidence>
<dbReference type="EC" id="1.1.1.232" evidence="4"/>
<keyword evidence="2" id="KW-0560">Oxidoreductase</keyword>
<comment type="catalytic activity">
    <reaction evidence="11">
        <text>14-hydroxy-(4Z,7Z,10Z,12E,16Z,19Z)-docosahexaenoate + NAD(+) = 14-oxo-(4Z,7Z,10Z,12E,16Z,19Z)-docosahexaenoate + NADH + H(+)</text>
        <dbReference type="Rhea" id="RHEA:48952"/>
        <dbReference type="ChEBI" id="CHEBI:15378"/>
        <dbReference type="ChEBI" id="CHEBI:57540"/>
        <dbReference type="ChEBI" id="CHEBI:57945"/>
        <dbReference type="ChEBI" id="CHEBI:90866"/>
        <dbReference type="ChEBI" id="CHEBI:90867"/>
    </reaction>
    <physiologicalReaction direction="left-to-right" evidence="11">
        <dbReference type="Rhea" id="RHEA:48953"/>
    </physiologicalReaction>
</comment>
<name>A0AAV6TJ55_9ARAC</name>
<evidence type="ECO:0000256" key="10">
    <source>
        <dbReference type="ARBA" id="ARBA00047672"/>
    </source>
</evidence>
<comment type="caution">
    <text evidence="22">The sequence shown here is derived from an EMBL/GenBank/DDBJ whole genome shotgun (WGS) entry which is preliminary data.</text>
</comment>
<comment type="catalytic activity">
    <reaction evidence="18">
        <text>prostaglandin E2 + NAD(+) = 15-oxoprostaglandin E2 + NADH + H(+)</text>
        <dbReference type="Rhea" id="RHEA:11876"/>
        <dbReference type="ChEBI" id="CHEBI:15378"/>
        <dbReference type="ChEBI" id="CHEBI:57400"/>
        <dbReference type="ChEBI" id="CHEBI:57540"/>
        <dbReference type="ChEBI" id="CHEBI:57945"/>
        <dbReference type="ChEBI" id="CHEBI:606564"/>
        <dbReference type="EC" id="1.1.1.141"/>
    </reaction>
    <physiologicalReaction direction="left-to-right" evidence="18">
        <dbReference type="Rhea" id="RHEA:11877"/>
    </physiologicalReaction>
</comment>
<evidence type="ECO:0000256" key="17">
    <source>
        <dbReference type="ARBA" id="ARBA00048611"/>
    </source>
</evidence>
<dbReference type="EMBL" id="JAFNEN010003441">
    <property type="protein sequence ID" value="KAG8171874.1"/>
    <property type="molecule type" value="Genomic_DNA"/>
</dbReference>
<dbReference type="PRINTS" id="PR00080">
    <property type="entry name" value="SDRFAMILY"/>
</dbReference>
<dbReference type="InterPro" id="IPR020904">
    <property type="entry name" value="Sc_DH/Rdtase_CS"/>
</dbReference>
<evidence type="ECO:0000256" key="14">
    <source>
        <dbReference type="ARBA" id="ARBA00048170"/>
    </source>
</evidence>
<evidence type="ECO:0000256" key="19">
    <source>
        <dbReference type="ARBA" id="ARBA00048921"/>
    </source>
</evidence>
<dbReference type="SUPFAM" id="SSF51735">
    <property type="entry name" value="NAD(P)-binding Rossmann-fold domains"/>
    <property type="match status" value="1"/>
</dbReference>
<reference evidence="22 23" key="1">
    <citation type="journal article" date="2022" name="Nat. Ecol. Evol.">
        <title>A masculinizing supergene underlies an exaggerated male reproductive morph in a spider.</title>
        <authorList>
            <person name="Hendrickx F."/>
            <person name="De Corte Z."/>
            <person name="Sonet G."/>
            <person name="Van Belleghem S.M."/>
            <person name="Kostlbacher S."/>
            <person name="Vangestel C."/>
        </authorList>
    </citation>
    <scope>NUCLEOTIDE SEQUENCE [LARGE SCALE GENOMIC DNA]</scope>
    <source>
        <strain evidence="22">W744_W776</strain>
    </source>
</reference>
<comment type="catalytic activity">
    <reaction evidence="19">
        <text>resolvin D2 + NAD(+) = 16-oxoresolvin D2 + NADH + H(+)</text>
        <dbReference type="Rhea" id="RHEA:53588"/>
        <dbReference type="ChEBI" id="CHEBI:15378"/>
        <dbReference type="ChEBI" id="CHEBI:57540"/>
        <dbReference type="ChEBI" id="CHEBI:57945"/>
        <dbReference type="ChEBI" id="CHEBI:133367"/>
        <dbReference type="ChEBI" id="CHEBI:137498"/>
    </reaction>
    <physiologicalReaction direction="left-to-right" evidence="19">
        <dbReference type="Rhea" id="RHEA:53589"/>
    </physiologicalReaction>
</comment>
<evidence type="ECO:0000256" key="2">
    <source>
        <dbReference type="ARBA" id="ARBA00023002"/>
    </source>
</evidence>
<comment type="catalytic activity">
    <reaction evidence="9">
        <text>prostaglandin E1 + NAD(+) = 15-oxoprostaglandin E1 + NADH + H(+)</text>
        <dbReference type="Rhea" id="RHEA:16477"/>
        <dbReference type="ChEBI" id="CHEBI:15378"/>
        <dbReference type="ChEBI" id="CHEBI:57397"/>
        <dbReference type="ChEBI" id="CHEBI:57401"/>
        <dbReference type="ChEBI" id="CHEBI:57540"/>
        <dbReference type="ChEBI" id="CHEBI:57945"/>
    </reaction>
    <physiologicalReaction direction="left-to-right" evidence="9">
        <dbReference type="Rhea" id="RHEA:16478"/>
    </physiologicalReaction>
</comment>
<proteinExistence type="inferred from homology"/>
<dbReference type="PROSITE" id="PS00061">
    <property type="entry name" value="ADH_SHORT"/>
    <property type="match status" value="1"/>
</dbReference>
<evidence type="ECO:0000256" key="11">
    <source>
        <dbReference type="ARBA" id="ARBA00048008"/>
    </source>
</evidence>
<comment type="catalytic activity">
    <reaction evidence="13">
        <text>(11R)-hydroxy-(5Z,8Z,12E,14Z)-eicosatetraenoate + NAD(+) = 11-oxo-(5Z,8Z,12E,14Z)-eicosatetraenoate + NADH + H(+)</text>
        <dbReference type="Rhea" id="RHEA:48640"/>
        <dbReference type="ChEBI" id="CHEBI:15378"/>
        <dbReference type="ChEBI" id="CHEBI:57540"/>
        <dbReference type="ChEBI" id="CHEBI:57945"/>
        <dbReference type="ChEBI" id="CHEBI:78836"/>
        <dbReference type="ChEBI" id="CHEBI:90697"/>
    </reaction>
    <physiologicalReaction direction="left-to-right" evidence="13">
        <dbReference type="Rhea" id="RHEA:48641"/>
    </physiologicalReaction>
</comment>
<dbReference type="PRINTS" id="PR00081">
    <property type="entry name" value="GDHRDH"/>
</dbReference>
<dbReference type="GO" id="GO:0016404">
    <property type="term" value="F:15-hydroxyprostaglandin dehydrogenase (NAD+) activity"/>
    <property type="evidence" value="ECO:0007669"/>
    <property type="project" value="UniProtKB-EC"/>
</dbReference>
<evidence type="ECO:0000256" key="18">
    <source>
        <dbReference type="ARBA" id="ARBA00048739"/>
    </source>
</evidence>
<dbReference type="Gene3D" id="3.40.50.720">
    <property type="entry name" value="NAD(P)-binding Rossmann-like Domain"/>
    <property type="match status" value="1"/>
</dbReference>
<evidence type="ECO:0000256" key="21">
    <source>
        <dbReference type="ARBA" id="ARBA00049188"/>
    </source>
</evidence>
<comment type="catalytic activity">
    <reaction evidence="15">
        <text>resolvin D2 + NAD(+) = 7-oxoresolvin D2 + NADH + H(+)</text>
        <dbReference type="Rhea" id="RHEA:53584"/>
        <dbReference type="ChEBI" id="CHEBI:15378"/>
        <dbReference type="ChEBI" id="CHEBI:57540"/>
        <dbReference type="ChEBI" id="CHEBI:57945"/>
        <dbReference type="ChEBI" id="CHEBI:133367"/>
        <dbReference type="ChEBI" id="CHEBI:137497"/>
    </reaction>
    <physiologicalReaction direction="left-to-right" evidence="15">
        <dbReference type="Rhea" id="RHEA:53585"/>
    </physiologicalReaction>
</comment>
<feature type="non-terminal residue" evidence="22">
    <location>
        <position position="1"/>
    </location>
</feature>
<dbReference type="GO" id="GO:0047034">
    <property type="term" value="F:15-hydroxyicosatetraenoate dehydrogenase activity"/>
    <property type="evidence" value="ECO:0007669"/>
    <property type="project" value="UniProtKB-EC"/>
</dbReference>
<dbReference type="InterPro" id="IPR002347">
    <property type="entry name" value="SDR_fam"/>
</dbReference>
<evidence type="ECO:0000256" key="9">
    <source>
        <dbReference type="ARBA" id="ARBA00047325"/>
    </source>
</evidence>
<evidence type="ECO:0000256" key="7">
    <source>
        <dbReference type="ARBA" id="ARBA00042026"/>
    </source>
</evidence>
<accession>A0AAV6TJ55</accession>
<evidence type="ECO:0000256" key="3">
    <source>
        <dbReference type="ARBA" id="ARBA00038968"/>
    </source>
</evidence>
<protein>
    <recommendedName>
        <fullName evidence="5">15-hydroxyprostaglandin dehydrogenase [NAD(+)]</fullName>
        <ecNumber evidence="3">1.1.1.141</ecNumber>
        <ecNumber evidence="4">1.1.1.232</ecNumber>
    </recommendedName>
    <alternativeName>
        <fullName evidence="7">Eicosanoid/docosanoid dehydrogenase [NAD(+)]</fullName>
    </alternativeName>
    <alternativeName>
        <fullName evidence="6">Prostaglandin dehydrogenase 1</fullName>
    </alternativeName>
</protein>
<dbReference type="AlphaFoldDB" id="A0AAV6TJ55"/>
<dbReference type="PANTHER" id="PTHR44229">
    <property type="entry name" value="15-HYDROXYPROSTAGLANDIN DEHYDROGENASE [NAD(+)]"/>
    <property type="match status" value="1"/>
</dbReference>
<dbReference type="Proteomes" id="UP000827092">
    <property type="component" value="Unassembled WGS sequence"/>
</dbReference>
<comment type="catalytic activity">
    <reaction evidence="16">
        <text>lipoxin A4 + NAD(+) = 15-oxo-(5S,6R)-dihydroxy-(7E,9E,11Z,13E)-eicosatetraenoate + NADH + H(+)</text>
        <dbReference type="Rhea" id="RHEA:41572"/>
        <dbReference type="ChEBI" id="CHEBI:15378"/>
        <dbReference type="ChEBI" id="CHEBI:57540"/>
        <dbReference type="ChEBI" id="CHEBI:57945"/>
        <dbReference type="ChEBI" id="CHEBI:67026"/>
        <dbReference type="ChEBI" id="CHEBI:78311"/>
    </reaction>
    <physiologicalReaction direction="left-to-right" evidence="16">
        <dbReference type="Rhea" id="RHEA:41573"/>
    </physiologicalReaction>
</comment>
<comment type="catalytic activity">
    <reaction evidence="10">
        <text>resolvin D1 + NAD(+) = 8-oxoresolvin D1 + NADH + H(+)</text>
        <dbReference type="Rhea" id="RHEA:50124"/>
        <dbReference type="ChEBI" id="CHEBI:15378"/>
        <dbReference type="ChEBI" id="CHEBI:57540"/>
        <dbReference type="ChEBI" id="CHEBI:57945"/>
        <dbReference type="ChEBI" id="CHEBI:132079"/>
        <dbReference type="ChEBI" id="CHEBI:132080"/>
    </reaction>
    <physiologicalReaction direction="left-to-right" evidence="10">
        <dbReference type="Rhea" id="RHEA:50125"/>
    </physiologicalReaction>
</comment>
<comment type="catalytic activity">
    <reaction evidence="21">
        <text>resolvin E1 + NAD(+) = 18-oxo-resolvin E1 + NADH + H(+)</text>
        <dbReference type="Rhea" id="RHEA:49244"/>
        <dbReference type="ChEBI" id="CHEBI:15378"/>
        <dbReference type="ChEBI" id="CHEBI:57540"/>
        <dbReference type="ChEBI" id="CHEBI:57945"/>
        <dbReference type="ChEBI" id="CHEBI:91000"/>
        <dbReference type="ChEBI" id="CHEBI:91001"/>
    </reaction>
    <physiologicalReaction direction="left-to-right" evidence="21">
        <dbReference type="Rhea" id="RHEA:49245"/>
    </physiologicalReaction>
</comment>
<evidence type="ECO:0000256" key="15">
    <source>
        <dbReference type="ARBA" id="ARBA00048393"/>
    </source>
</evidence>
<evidence type="ECO:0000256" key="5">
    <source>
        <dbReference type="ARBA" id="ARBA00040276"/>
    </source>
</evidence>
<comment type="catalytic activity">
    <reaction evidence="17">
        <text>prostaglandin A1 + NAD(+) = 15-oxo-prostaglandin A1 + NADH + H(+)</text>
        <dbReference type="Rhea" id="RHEA:41263"/>
        <dbReference type="ChEBI" id="CHEBI:15378"/>
        <dbReference type="ChEBI" id="CHEBI:57398"/>
        <dbReference type="ChEBI" id="CHEBI:57540"/>
        <dbReference type="ChEBI" id="CHEBI:57945"/>
        <dbReference type="ChEBI" id="CHEBI:85072"/>
    </reaction>
    <physiologicalReaction direction="left-to-right" evidence="17">
        <dbReference type="Rhea" id="RHEA:41264"/>
    </physiologicalReaction>
</comment>
<dbReference type="InterPro" id="IPR036291">
    <property type="entry name" value="NAD(P)-bd_dom_sf"/>
</dbReference>
<evidence type="ECO:0000256" key="1">
    <source>
        <dbReference type="ARBA" id="ARBA00006484"/>
    </source>
</evidence>
<evidence type="ECO:0000256" key="20">
    <source>
        <dbReference type="ARBA" id="ARBA00049151"/>
    </source>
</evidence>
<dbReference type="EC" id="1.1.1.141" evidence="3"/>
<evidence type="ECO:0000256" key="4">
    <source>
        <dbReference type="ARBA" id="ARBA00039060"/>
    </source>
</evidence>
<evidence type="ECO:0000256" key="13">
    <source>
        <dbReference type="ARBA" id="ARBA00048144"/>
    </source>
</evidence>
<evidence type="ECO:0000256" key="6">
    <source>
        <dbReference type="ARBA" id="ARBA00041812"/>
    </source>
</evidence>
<evidence type="ECO:0000256" key="8">
    <source>
        <dbReference type="ARBA" id="ARBA00045705"/>
    </source>
</evidence>
<comment type="catalytic activity">
    <reaction evidence="14">
        <text>resolvin D1 + NAD(+) = 17-oxoresolvin D1 + NADH + H(+)</text>
        <dbReference type="Rhea" id="RHEA:50128"/>
        <dbReference type="ChEBI" id="CHEBI:15378"/>
        <dbReference type="ChEBI" id="CHEBI:57540"/>
        <dbReference type="ChEBI" id="CHEBI:57945"/>
        <dbReference type="ChEBI" id="CHEBI:132079"/>
        <dbReference type="ChEBI" id="CHEBI:132081"/>
    </reaction>
    <physiologicalReaction direction="left-to-right" evidence="14">
        <dbReference type="Rhea" id="RHEA:50129"/>
    </physiologicalReaction>
</comment>
<feature type="non-terminal residue" evidence="22">
    <location>
        <position position="177"/>
    </location>
</feature>
<evidence type="ECO:0000313" key="23">
    <source>
        <dbReference type="Proteomes" id="UP000827092"/>
    </source>
</evidence>